<organism evidence="3 4">
    <name type="scientific">Candidatus Curtissbacteria bacterium GW2011_GWA1_40_16</name>
    <dbReference type="NCBI Taxonomy" id="1618405"/>
    <lineage>
        <taxon>Bacteria</taxon>
        <taxon>Candidatus Curtissiibacteriota</taxon>
    </lineage>
</organism>
<dbReference type="Gene3D" id="3.90.70.10">
    <property type="entry name" value="Cysteine proteinases"/>
    <property type="match status" value="1"/>
</dbReference>
<evidence type="ECO:0000313" key="3">
    <source>
        <dbReference type="EMBL" id="KKR49312.1"/>
    </source>
</evidence>
<protein>
    <recommendedName>
        <fullName evidence="2">Peptidase C39-like domain-containing protein</fullName>
    </recommendedName>
</protein>
<dbReference type="PANTHER" id="PTHR40524:SF1">
    <property type="entry name" value="PEPTIDASE C39-LIKE DOMAIN-CONTAINING PROTEIN"/>
    <property type="match status" value="1"/>
</dbReference>
<gene>
    <name evidence="3" type="ORF">UT84_C0033G0006</name>
</gene>
<dbReference type="Pfam" id="PF13529">
    <property type="entry name" value="Peptidase_C39_2"/>
    <property type="match status" value="1"/>
</dbReference>
<dbReference type="Proteomes" id="UP000034531">
    <property type="component" value="Unassembled WGS sequence"/>
</dbReference>
<reference evidence="3 4" key="1">
    <citation type="journal article" date="2015" name="Nature">
        <title>rRNA introns, odd ribosomes, and small enigmatic genomes across a large radiation of phyla.</title>
        <authorList>
            <person name="Brown C.T."/>
            <person name="Hug L.A."/>
            <person name="Thomas B.C."/>
            <person name="Sharon I."/>
            <person name="Castelle C.J."/>
            <person name="Singh A."/>
            <person name="Wilkins M.J."/>
            <person name="Williams K.H."/>
            <person name="Banfield J.F."/>
        </authorList>
    </citation>
    <scope>NUCLEOTIDE SEQUENCE [LARGE SCALE GENOMIC DNA]</scope>
</reference>
<sequence length="656" mass="71108">MKSARILFSFLFAFLLLFLSTKPASAEINIFKPEISWQRSTEASDQVVKETTIGSGVQEALALPLDPNQVVFDNGVYNSHANGSSIPPHISYASWSQYSSNGTSCGPIFDLRHFQAKFNLENNIDISRIENFVLRSPYYQGSTFPINDNAYIYLNGNFVKRLGTSHGATNIGMGGTAPYANETDGWIDNGDLGGAPAQFLHSGQNVIDVVAGEWCLWGGMGKLELVLEGQFPTVPYFSQKDPLWGTQEYDHANSLSLSCGKTIAQCGCALTSAAMLLKYYGVDRSPDSLPTTPENLNNWLKNNKGYTFGSVRWPSIASYSITANEKFGTQKIRFVGFGQSNDFTTLNTELASNRPVILSVKNESHFVVATGIQGITYSINDPISQSITTLQGYNNVFQGMRLYAPTSTDLSTIYISTPAPTEILITDSSGRRAGKDPISGIIYTEIPNSFYFLEPALVDDSIENAPLPPSGSGIITLAIINPESGVFNIQVSNLGTNVAIDFAGYDQDGEISTKEFSQTIPQGGTQEYTFNYSPEQGSQIQVTQIVEIDVKPGSGSDPNSLNLKSNGVIPVAILTTPSFDATQVDVSTVRFGPNQAKEIHNKGHLEDIDGDGDIDLVLHFKTKETGIQSIDTEACLTGTTSNGIPIQGCDTIKIIH</sequence>
<dbReference type="EMBL" id="LBYI01000033">
    <property type="protein sequence ID" value="KKR49312.1"/>
    <property type="molecule type" value="Genomic_DNA"/>
</dbReference>
<comment type="caution">
    <text evidence="3">The sequence shown here is derived from an EMBL/GenBank/DDBJ whole genome shotgun (WGS) entry which is preliminary data.</text>
</comment>
<evidence type="ECO:0000259" key="2">
    <source>
        <dbReference type="Pfam" id="PF13529"/>
    </source>
</evidence>
<evidence type="ECO:0000256" key="1">
    <source>
        <dbReference type="SAM" id="SignalP"/>
    </source>
</evidence>
<dbReference type="PANTHER" id="PTHR40524">
    <property type="entry name" value="PEPTIDASE_C39_2 DOMAIN-CONTAINING PROTEIN"/>
    <property type="match status" value="1"/>
</dbReference>
<dbReference type="AlphaFoldDB" id="A0A0G0UGP5"/>
<feature type="domain" description="Peptidase C39-like" evidence="2">
    <location>
        <begin position="234"/>
        <end position="382"/>
    </location>
</feature>
<accession>A0A0G0UGP5</accession>
<feature type="chain" id="PRO_5002534748" description="Peptidase C39-like domain-containing protein" evidence="1">
    <location>
        <begin position="27"/>
        <end position="656"/>
    </location>
</feature>
<feature type="signal peptide" evidence="1">
    <location>
        <begin position="1"/>
        <end position="26"/>
    </location>
</feature>
<proteinExistence type="predicted"/>
<evidence type="ECO:0000313" key="4">
    <source>
        <dbReference type="Proteomes" id="UP000034531"/>
    </source>
</evidence>
<name>A0A0G0UGP5_9BACT</name>
<dbReference type="InterPro" id="IPR039564">
    <property type="entry name" value="Peptidase_C39-like"/>
</dbReference>
<keyword evidence="1" id="KW-0732">Signal</keyword>